<evidence type="ECO:0000313" key="10">
    <source>
        <dbReference type="EMBL" id="KAB1214769.1"/>
    </source>
</evidence>
<dbReference type="GO" id="GO:0006508">
    <property type="term" value="P:proteolysis"/>
    <property type="evidence" value="ECO:0007669"/>
    <property type="project" value="UniProtKB-KW"/>
</dbReference>
<accession>A0A6A1VPF0</accession>
<dbReference type="PRINTS" id="PR00705">
    <property type="entry name" value="PAPAIN"/>
</dbReference>
<dbReference type="CDD" id="cd02248">
    <property type="entry name" value="Peptidase_C1A"/>
    <property type="match status" value="1"/>
</dbReference>
<feature type="chain" id="PRO_5025365853" evidence="7">
    <location>
        <begin position="22"/>
        <end position="362"/>
    </location>
</feature>
<evidence type="ECO:0000256" key="1">
    <source>
        <dbReference type="ARBA" id="ARBA00008455"/>
    </source>
</evidence>
<dbReference type="Proteomes" id="UP000516437">
    <property type="component" value="Chromosome 5"/>
</dbReference>
<dbReference type="SMART" id="SM00645">
    <property type="entry name" value="Pept_C1"/>
    <property type="match status" value="1"/>
</dbReference>
<dbReference type="InterPro" id="IPR013201">
    <property type="entry name" value="Prot_inhib_I29"/>
</dbReference>
<evidence type="ECO:0000256" key="6">
    <source>
        <dbReference type="ARBA" id="ARBA00023180"/>
    </source>
</evidence>
<dbReference type="PROSITE" id="PS00640">
    <property type="entry name" value="THIOL_PROTEASE_ASN"/>
    <property type="match status" value="1"/>
</dbReference>
<dbReference type="InterPro" id="IPR039417">
    <property type="entry name" value="Peptidase_C1A_papain-like"/>
</dbReference>
<evidence type="ECO:0000256" key="3">
    <source>
        <dbReference type="ARBA" id="ARBA00022801"/>
    </source>
</evidence>
<dbReference type="Pfam" id="PF00112">
    <property type="entry name" value="Peptidase_C1"/>
    <property type="match status" value="1"/>
</dbReference>
<dbReference type="InterPro" id="IPR000668">
    <property type="entry name" value="Peptidase_C1A_C"/>
</dbReference>
<proteinExistence type="inferred from homology"/>
<gene>
    <name evidence="10" type="ORF">CJ030_MR5G017512</name>
</gene>
<dbReference type="InterPro" id="IPR025660">
    <property type="entry name" value="Pept_his_AS"/>
</dbReference>
<name>A0A6A1VPF0_9ROSI</name>
<dbReference type="PROSITE" id="PS00639">
    <property type="entry name" value="THIOL_PROTEASE_HIS"/>
    <property type="match status" value="1"/>
</dbReference>
<organism evidence="10 11">
    <name type="scientific">Morella rubra</name>
    <name type="common">Chinese bayberry</name>
    <dbReference type="NCBI Taxonomy" id="262757"/>
    <lineage>
        <taxon>Eukaryota</taxon>
        <taxon>Viridiplantae</taxon>
        <taxon>Streptophyta</taxon>
        <taxon>Embryophyta</taxon>
        <taxon>Tracheophyta</taxon>
        <taxon>Spermatophyta</taxon>
        <taxon>Magnoliopsida</taxon>
        <taxon>eudicotyledons</taxon>
        <taxon>Gunneridae</taxon>
        <taxon>Pentapetalae</taxon>
        <taxon>rosids</taxon>
        <taxon>fabids</taxon>
        <taxon>Fagales</taxon>
        <taxon>Myricaceae</taxon>
        <taxon>Morella</taxon>
    </lineage>
</organism>
<evidence type="ECO:0000256" key="5">
    <source>
        <dbReference type="ARBA" id="ARBA00023157"/>
    </source>
</evidence>
<comment type="similarity">
    <text evidence="1">Belongs to the peptidase C1 family.</text>
</comment>
<evidence type="ECO:0000256" key="2">
    <source>
        <dbReference type="ARBA" id="ARBA00022670"/>
    </source>
</evidence>
<evidence type="ECO:0000256" key="7">
    <source>
        <dbReference type="SAM" id="SignalP"/>
    </source>
</evidence>
<keyword evidence="7" id="KW-0732">Signal</keyword>
<dbReference type="InterPro" id="IPR013128">
    <property type="entry name" value="Peptidase_C1A"/>
</dbReference>
<dbReference type="InterPro" id="IPR000169">
    <property type="entry name" value="Pept_cys_AS"/>
</dbReference>
<keyword evidence="3" id="KW-0378">Hydrolase</keyword>
<evidence type="ECO:0000259" key="8">
    <source>
        <dbReference type="SMART" id="SM00645"/>
    </source>
</evidence>
<feature type="domain" description="Cathepsin propeptide inhibitor" evidence="9">
    <location>
        <begin position="44"/>
        <end position="100"/>
    </location>
</feature>
<protein>
    <submittedName>
        <fullName evidence="10">Cysteine proteinase RD21a</fullName>
    </submittedName>
</protein>
<keyword evidence="6" id="KW-0325">Glycoprotein</keyword>
<dbReference type="PANTHER" id="PTHR12411">
    <property type="entry name" value="CYSTEINE PROTEASE FAMILY C1-RELATED"/>
    <property type="match status" value="1"/>
</dbReference>
<reference evidence="10 11" key="1">
    <citation type="journal article" date="2019" name="Plant Biotechnol. J.">
        <title>The red bayberry genome and genetic basis of sex determination.</title>
        <authorList>
            <person name="Jia H.M."/>
            <person name="Jia H.J."/>
            <person name="Cai Q.L."/>
            <person name="Wang Y."/>
            <person name="Zhao H.B."/>
            <person name="Yang W.F."/>
            <person name="Wang G.Y."/>
            <person name="Li Y.H."/>
            <person name="Zhan D.L."/>
            <person name="Shen Y.T."/>
            <person name="Niu Q.F."/>
            <person name="Chang L."/>
            <person name="Qiu J."/>
            <person name="Zhao L."/>
            <person name="Xie H.B."/>
            <person name="Fu W.Y."/>
            <person name="Jin J."/>
            <person name="Li X.W."/>
            <person name="Jiao Y."/>
            <person name="Zhou C.C."/>
            <person name="Tu T."/>
            <person name="Chai C.Y."/>
            <person name="Gao J.L."/>
            <person name="Fan L.J."/>
            <person name="van de Weg E."/>
            <person name="Wang J.Y."/>
            <person name="Gao Z.S."/>
        </authorList>
    </citation>
    <scope>NUCLEOTIDE SEQUENCE [LARGE SCALE GENOMIC DNA]</scope>
    <source>
        <tissue evidence="10">Leaves</tissue>
    </source>
</reference>
<dbReference type="FunFam" id="3.90.70.10:FF:000068">
    <property type="entry name" value="Cysteine protease 1"/>
    <property type="match status" value="1"/>
</dbReference>
<sequence length="362" mass="39984">MSTMSIAIFSLLFLFFASSSASDISVSSYEQSDWRSDAEVMDIYNSWLAKHGKAYNGLEEHDRRFQIFKDNLKFIDEHNAQDRTYKVGLNSFADLTNEEYRAIYLGTRTDSKRRVMKAKNPSLRYAFRAGEKLPESVDWRVNGAVNPIKNQGSCGSCWAFSTVAAVEGINQIVTGELISLSEQELVACDREYNAGCNGGLMDYAFEFIINNGGMDTEADYPYEGIDSKCDLSRKNAKVVSIDGYEDVPAFDENALKKAVAHQPVSVAIEAGGRALQLYDSGVFTGECGSALDHGVVAVGYGTENGSDYWLVRNSWGTNWGEHGYIKIERNVVETYTGKCGIAMEASYPVKTGQNPIKMVTSA</sequence>
<dbReference type="SMART" id="SM00848">
    <property type="entry name" value="Inhibitor_I29"/>
    <property type="match status" value="1"/>
</dbReference>
<keyword evidence="5" id="KW-1015">Disulfide bond</keyword>
<dbReference type="PROSITE" id="PS00139">
    <property type="entry name" value="THIOL_PROTEASE_CYS"/>
    <property type="match status" value="1"/>
</dbReference>
<comment type="caution">
    <text evidence="10">The sequence shown here is derived from an EMBL/GenBank/DDBJ whole genome shotgun (WGS) entry which is preliminary data.</text>
</comment>
<keyword evidence="2" id="KW-0645">Protease</keyword>
<feature type="domain" description="Peptidase C1A papain C-terminal" evidence="8">
    <location>
        <begin position="133"/>
        <end position="349"/>
    </location>
</feature>
<evidence type="ECO:0000256" key="4">
    <source>
        <dbReference type="ARBA" id="ARBA00022807"/>
    </source>
</evidence>
<dbReference type="Pfam" id="PF08246">
    <property type="entry name" value="Inhibitor_I29"/>
    <property type="match status" value="1"/>
</dbReference>
<dbReference type="SUPFAM" id="SSF54001">
    <property type="entry name" value="Cysteine proteinases"/>
    <property type="match status" value="1"/>
</dbReference>
<dbReference type="AlphaFoldDB" id="A0A6A1VPF0"/>
<dbReference type="InterPro" id="IPR038765">
    <property type="entry name" value="Papain-like_cys_pep_sf"/>
</dbReference>
<dbReference type="Gene3D" id="3.90.70.10">
    <property type="entry name" value="Cysteine proteinases"/>
    <property type="match status" value="1"/>
</dbReference>
<dbReference type="GO" id="GO:0008234">
    <property type="term" value="F:cysteine-type peptidase activity"/>
    <property type="evidence" value="ECO:0007669"/>
    <property type="project" value="UniProtKB-KW"/>
</dbReference>
<dbReference type="OrthoDB" id="10253408at2759"/>
<dbReference type="EMBL" id="RXIC02000023">
    <property type="protein sequence ID" value="KAB1214769.1"/>
    <property type="molecule type" value="Genomic_DNA"/>
</dbReference>
<keyword evidence="4" id="KW-0788">Thiol protease</keyword>
<evidence type="ECO:0000313" key="11">
    <source>
        <dbReference type="Proteomes" id="UP000516437"/>
    </source>
</evidence>
<dbReference type="InterPro" id="IPR025661">
    <property type="entry name" value="Pept_asp_AS"/>
</dbReference>
<feature type="signal peptide" evidence="7">
    <location>
        <begin position="1"/>
        <end position="21"/>
    </location>
</feature>
<evidence type="ECO:0000259" key="9">
    <source>
        <dbReference type="SMART" id="SM00848"/>
    </source>
</evidence>
<keyword evidence="11" id="KW-1185">Reference proteome</keyword>